<evidence type="ECO:0000313" key="2">
    <source>
        <dbReference type="Proteomes" id="UP000814140"/>
    </source>
</evidence>
<accession>A0ACB8SL64</accession>
<comment type="caution">
    <text evidence="1">The sequence shown here is derived from an EMBL/GenBank/DDBJ whole genome shotgun (WGS) entry which is preliminary data.</text>
</comment>
<organism evidence="1 2">
    <name type="scientific">Artomyces pyxidatus</name>
    <dbReference type="NCBI Taxonomy" id="48021"/>
    <lineage>
        <taxon>Eukaryota</taxon>
        <taxon>Fungi</taxon>
        <taxon>Dikarya</taxon>
        <taxon>Basidiomycota</taxon>
        <taxon>Agaricomycotina</taxon>
        <taxon>Agaricomycetes</taxon>
        <taxon>Russulales</taxon>
        <taxon>Auriscalpiaceae</taxon>
        <taxon>Artomyces</taxon>
    </lineage>
</organism>
<gene>
    <name evidence="1" type="ORF">BV25DRAFT_1831295</name>
</gene>
<reference evidence="1" key="1">
    <citation type="submission" date="2021-03" db="EMBL/GenBank/DDBJ databases">
        <authorList>
            <consortium name="DOE Joint Genome Institute"/>
            <person name="Ahrendt S."/>
            <person name="Looney B.P."/>
            <person name="Miyauchi S."/>
            <person name="Morin E."/>
            <person name="Drula E."/>
            <person name="Courty P.E."/>
            <person name="Chicoki N."/>
            <person name="Fauchery L."/>
            <person name="Kohler A."/>
            <person name="Kuo A."/>
            <person name="Labutti K."/>
            <person name="Pangilinan J."/>
            <person name="Lipzen A."/>
            <person name="Riley R."/>
            <person name="Andreopoulos W."/>
            <person name="He G."/>
            <person name="Johnson J."/>
            <person name="Barry K.W."/>
            <person name="Grigoriev I.V."/>
            <person name="Nagy L."/>
            <person name="Hibbett D."/>
            <person name="Henrissat B."/>
            <person name="Matheny P.B."/>
            <person name="Labbe J."/>
            <person name="Martin F."/>
        </authorList>
    </citation>
    <scope>NUCLEOTIDE SEQUENCE</scope>
    <source>
        <strain evidence="1">HHB10654</strain>
    </source>
</reference>
<sequence length="333" mass="36346">MSLFALPTELVAHIISYSLLIHPVPSCILATSKYFLTIALPLLYTHPRFTSVRALASFPASPVRRPHSVSVALAGGEVGRGAFREMEHLFMKCLYGVVRADATVPDPYTELKWLELDELSLCMHSTANSAADDIALEALSLVNPRRFVWTGPDPAHHFSTAIVPTACSSLFGHLGRWTHLQHLHLANISFPLSNYPHDAETEPPYSMTIPSMPALLTLYIGQATLVPVRPLAHLVCSPQMDALREVRLVDCYVGSIWGPRVRRGDVERAASALCGGGGQEFEHAGDGGGLLGETDGWRRGLTPEKAVSRVRVVVRCEALTERIIGGDRGEDLE</sequence>
<name>A0ACB8SL64_9AGAM</name>
<evidence type="ECO:0000313" key="1">
    <source>
        <dbReference type="EMBL" id="KAI0057309.1"/>
    </source>
</evidence>
<keyword evidence="2" id="KW-1185">Reference proteome</keyword>
<proteinExistence type="predicted"/>
<protein>
    <submittedName>
        <fullName evidence="1">Uncharacterized protein</fullName>
    </submittedName>
</protein>
<dbReference type="Proteomes" id="UP000814140">
    <property type="component" value="Unassembled WGS sequence"/>
</dbReference>
<reference evidence="1" key="2">
    <citation type="journal article" date="2022" name="New Phytol.">
        <title>Evolutionary transition to the ectomycorrhizal habit in the genomes of a hyperdiverse lineage of mushroom-forming fungi.</title>
        <authorList>
            <person name="Looney B."/>
            <person name="Miyauchi S."/>
            <person name="Morin E."/>
            <person name="Drula E."/>
            <person name="Courty P.E."/>
            <person name="Kohler A."/>
            <person name="Kuo A."/>
            <person name="LaButti K."/>
            <person name="Pangilinan J."/>
            <person name="Lipzen A."/>
            <person name="Riley R."/>
            <person name="Andreopoulos W."/>
            <person name="He G."/>
            <person name="Johnson J."/>
            <person name="Nolan M."/>
            <person name="Tritt A."/>
            <person name="Barry K.W."/>
            <person name="Grigoriev I.V."/>
            <person name="Nagy L.G."/>
            <person name="Hibbett D."/>
            <person name="Henrissat B."/>
            <person name="Matheny P.B."/>
            <person name="Labbe J."/>
            <person name="Martin F.M."/>
        </authorList>
    </citation>
    <scope>NUCLEOTIDE SEQUENCE</scope>
    <source>
        <strain evidence="1">HHB10654</strain>
    </source>
</reference>
<dbReference type="EMBL" id="MU277249">
    <property type="protein sequence ID" value="KAI0057309.1"/>
    <property type="molecule type" value="Genomic_DNA"/>
</dbReference>